<dbReference type="InterPro" id="IPR005158">
    <property type="entry name" value="BTAD"/>
</dbReference>
<feature type="DNA-binding region" description="OmpR/PhoB-type" evidence="5">
    <location>
        <begin position="1"/>
        <end position="89"/>
    </location>
</feature>
<sequence length="926" mass="99795">MGGEIAGVEIDLGPPRQQATMVMLAGPPGRVVTMGQLVEGLWGATPPASAEQSVYTYIAGLRRALEPDRRPREPSRLLIGTAGGYRLDIDPSLVDSHVFAACLDAARQAKLDGDLDNALGELQQALALWRGPALSGVPGPFAETERARLEELHVTAVEARADVLVCLGRPQEALDGLPELIRSRPLRERLRELLMLALHGCGRQAEALEVFEEARRVLTEELGVNPGAGLRHAYQLVLRGGGTAAEESTPRQLPRDLLGFVGRTPEIVRLRSLLVPPDDARPHPFVAISGPPGVGKSALAVHVAHLAKERFPDGQLFVGLHGATPNVAPLSTHEISSRLLRGLGTPDHAIPADADESAALWRSRLHGKRILVLLDDAAGLGQVRPFLSAPLGVAVLVTSRESLAAGDDCVQLRLGPLSDADATTMLAGLAGAGRASADLGQTMRLVRLCDGLPLALRIAGARLADRPELSVGALTARLSDERSRLRELESGELAVRSSLASSWNTLRDSSRPADRAAARMLALLGLFHVPDMTAELAAPLAGCSPAEAGHALERLSDAHLLERGGQERYHLHDLVRLFAAELPPPEGRVAPLVRVLTYAAASARTAARISDPHRVHCSYPKVEGGGRRFESQEEAYEWLRVEESTLLAAAFQAIDHPDDEIVRLGAAVGFALWWYQQKGFRVPDTIAMGTRLLAAGDRLQDDVITMEAHAYIATGLHFKGDLATARQHNEQHLQLAKQLGDRFNEQRAHGNLASVHAAREEFDDASRHALAQRKIAREISSAVGERYALQALGRAYRGLGRPYDAMAVLEEMIAMAERAGDTMHMSVGGSLLGQVFLDLGETLRARDLLERTLTQARAVRVKTAEVACLTRLATAHRLLGSPDEASRRAAEAIALARQMGSADWLERAVEEQEALSDQRAAPRSTR</sequence>
<dbReference type="Pfam" id="PF13424">
    <property type="entry name" value="TPR_12"/>
    <property type="match status" value="1"/>
</dbReference>
<keyword evidence="2" id="KW-0805">Transcription regulation</keyword>
<dbReference type="PANTHER" id="PTHR35807">
    <property type="entry name" value="TRANSCRIPTIONAL REGULATOR REDD-RELATED"/>
    <property type="match status" value="1"/>
</dbReference>
<dbReference type="Pfam" id="PF13374">
    <property type="entry name" value="TPR_10"/>
    <property type="match status" value="1"/>
</dbReference>
<dbReference type="PANTHER" id="PTHR35807:SF1">
    <property type="entry name" value="TRANSCRIPTIONAL REGULATOR REDD"/>
    <property type="match status" value="1"/>
</dbReference>
<comment type="similarity">
    <text evidence="1">Belongs to the AfsR/DnrI/RedD regulatory family.</text>
</comment>
<dbReference type="CDD" id="cd02019">
    <property type="entry name" value="NK"/>
    <property type="match status" value="1"/>
</dbReference>
<feature type="domain" description="OmpR/PhoB-type" evidence="6">
    <location>
        <begin position="1"/>
        <end position="89"/>
    </location>
</feature>
<dbReference type="Pfam" id="PF03704">
    <property type="entry name" value="BTAD"/>
    <property type="match status" value="1"/>
</dbReference>
<dbReference type="EMBL" id="JBHMBW010000012">
    <property type="protein sequence ID" value="MFB9624467.1"/>
    <property type="molecule type" value="Genomic_DNA"/>
</dbReference>
<organism evidence="7 8">
    <name type="scientific">Nonomuraea helvata</name>
    <dbReference type="NCBI Taxonomy" id="37484"/>
    <lineage>
        <taxon>Bacteria</taxon>
        <taxon>Bacillati</taxon>
        <taxon>Actinomycetota</taxon>
        <taxon>Actinomycetes</taxon>
        <taxon>Streptosporangiales</taxon>
        <taxon>Streptosporangiaceae</taxon>
        <taxon>Nonomuraea</taxon>
    </lineage>
</organism>
<keyword evidence="8" id="KW-1185">Reference proteome</keyword>
<evidence type="ECO:0000313" key="7">
    <source>
        <dbReference type="EMBL" id="MFB9624467.1"/>
    </source>
</evidence>
<evidence type="ECO:0000259" key="6">
    <source>
        <dbReference type="PROSITE" id="PS51755"/>
    </source>
</evidence>
<dbReference type="SMART" id="SM01043">
    <property type="entry name" value="BTAD"/>
    <property type="match status" value="1"/>
</dbReference>
<dbReference type="Gene3D" id="3.40.50.300">
    <property type="entry name" value="P-loop containing nucleotide triphosphate hydrolases"/>
    <property type="match status" value="1"/>
</dbReference>
<evidence type="ECO:0000313" key="8">
    <source>
        <dbReference type="Proteomes" id="UP001589532"/>
    </source>
</evidence>
<dbReference type="InterPro" id="IPR011990">
    <property type="entry name" value="TPR-like_helical_dom_sf"/>
</dbReference>
<dbReference type="SUPFAM" id="SSF52540">
    <property type="entry name" value="P-loop containing nucleoside triphosphate hydrolases"/>
    <property type="match status" value="1"/>
</dbReference>
<dbReference type="SMART" id="SM00862">
    <property type="entry name" value="Trans_reg_C"/>
    <property type="match status" value="1"/>
</dbReference>
<accession>A0ABV5RYP2</accession>
<evidence type="ECO:0000256" key="5">
    <source>
        <dbReference type="PROSITE-ProRule" id="PRU01091"/>
    </source>
</evidence>
<evidence type="ECO:0000256" key="4">
    <source>
        <dbReference type="ARBA" id="ARBA00023163"/>
    </source>
</evidence>
<evidence type="ECO:0000256" key="2">
    <source>
        <dbReference type="ARBA" id="ARBA00023015"/>
    </source>
</evidence>
<dbReference type="RefSeq" id="WP_344985512.1">
    <property type="nucleotide sequence ID" value="NZ_BAAAXV010000001.1"/>
</dbReference>
<gene>
    <name evidence="7" type="ORF">ACFFSA_15385</name>
</gene>
<dbReference type="Pfam" id="PF13191">
    <property type="entry name" value="AAA_16"/>
    <property type="match status" value="1"/>
</dbReference>
<proteinExistence type="inferred from homology"/>
<dbReference type="InterPro" id="IPR016032">
    <property type="entry name" value="Sig_transdc_resp-reg_C-effctor"/>
</dbReference>
<dbReference type="Proteomes" id="UP001589532">
    <property type="component" value="Unassembled WGS sequence"/>
</dbReference>
<dbReference type="PROSITE" id="PS51755">
    <property type="entry name" value="OMPR_PHOB"/>
    <property type="match status" value="1"/>
</dbReference>
<dbReference type="SMART" id="SM00382">
    <property type="entry name" value="AAA"/>
    <property type="match status" value="1"/>
</dbReference>
<dbReference type="CDD" id="cd15831">
    <property type="entry name" value="BTAD"/>
    <property type="match status" value="1"/>
</dbReference>
<dbReference type="PRINTS" id="PR00364">
    <property type="entry name" value="DISEASERSIST"/>
</dbReference>
<comment type="caution">
    <text evidence="7">The sequence shown here is derived from an EMBL/GenBank/DDBJ whole genome shotgun (WGS) entry which is preliminary data.</text>
</comment>
<dbReference type="SUPFAM" id="SSF46894">
    <property type="entry name" value="C-terminal effector domain of the bipartite response regulators"/>
    <property type="match status" value="1"/>
</dbReference>
<protein>
    <submittedName>
        <fullName evidence="7">BTAD domain-containing putative transcriptional regulator</fullName>
    </submittedName>
</protein>
<dbReference type="InterPro" id="IPR027417">
    <property type="entry name" value="P-loop_NTPase"/>
</dbReference>
<evidence type="ECO:0000256" key="3">
    <source>
        <dbReference type="ARBA" id="ARBA00023125"/>
    </source>
</evidence>
<dbReference type="InterPro" id="IPR036388">
    <property type="entry name" value="WH-like_DNA-bd_sf"/>
</dbReference>
<reference evidence="7 8" key="1">
    <citation type="submission" date="2024-09" db="EMBL/GenBank/DDBJ databases">
        <authorList>
            <person name="Sun Q."/>
            <person name="Mori K."/>
        </authorList>
    </citation>
    <scope>NUCLEOTIDE SEQUENCE [LARGE SCALE GENOMIC DNA]</scope>
    <source>
        <strain evidence="7 8">JCM 3143</strain>
    </source>
</reference>
<dbReference type="InterPro" id="IPR003593">
    <property type="entry name" value="AAA+_ATPase"/>
</dbReference>
<keyword evidence="4" id="KW-0804">Transcription</keyword>
<dbReference type="Gene3D" id="1.10.10.10">
    <property type="entry name" value="Winged helix-like DNA-binding domain superfamily/Winged helix DNA-binding domain"/>
    <property type="match status" value="1"/>
</dbReference>
<dbReference type="SUPFAM" id="SSF48452">
    <property type="entry name" value="TPR-like"/>
    <property type="match status" value="3"/>
</dbReference>
<name>A0ABV5RYP2_9ACTN</name>
<evidence type="ECO:0000256" key="1">
    <source>
        <dbReference type="ARBA" id="ARBA00005820"/>
    </source>
</evidence>
<dbReference type="InterPro" id="IPR051677">
    <property type="entry name" value="AfsR-DnrI-RedD_regulator"/>
</dbReference>
<keyword evidence="3 5" id="KW-0238">DNA-binding</keyword>
<dbReference type="InterPro" id="IPR041664">
    <property type="entry name" value="AAA_16"/>
</dbReference>
<dbReference type="Pfam" id="PF00486">
    <property type="entry name" value="Trans_reg_C"/>
    <property type="match status" value="1"/>
</dbReference>
<dbReference type="InterPro" id="IPR001867">
    <property type="entry name" value="OmpR/PhoB-type_DNA-bd"/>
</dbReference>
<dbReference type="Gene3D" id="1.25.40.10">
    <property type="entry name" value="Tetratricopeptide repeat domain"/>
    <property type="match status" value="2"/>
</dbReference>